<evidence type="ECO:0000256" key="1">
    <source>
        <dbReference type="SAM" id="MobiDB-lite"/>
    </source>
</evidence>
<evidence type="ECO:0000313" key="2">
    <source>
        <dbReference type="Proteomes" id="UP000887565"/>
    </source>
</evidence>
<evidence type="ECO:0000313" key="3">
    <source>
        <dbReference type="WBParaSite" id="nRc.2.0.1.t00941-RA"/>
    </source>
</evidence>
<sequence length="129" mass="14779">MNIPPWINNKETSRVPPPRSTIITYSTLSFLCKPEKGRRRRLANYSQNFDAGSTGRLTGGVLLLIVELGRRRHHRLFYNCWAQFQLSLCQSFKTVSIGHAVNKGRGEIDSSRSDNNSNCNEHNMKEQEQ</sequence>
<accession>A0A915HI01</accession>
<dbReference type="AlphaFoldDB" id="A0A915HI01"/>
<keyword evidence="2" id="KW-1185">Reference proteome</keyword>
<proteinExistence type="predicted"/>
<dbReference type="WBParaSite" id="nRc.2.0.1.t00941-RA">
    <property type="protein sequence ID" value="nRc.2.0.1.t00941-RA"/>
    <property type="gene ID" value="nRc.2.0.1.g00941"/>
</dbReference>
<name>A0A915HI01_ROMCU</name>
<feature type="region of interest" description="Disordered" evidence="1">
    <location>
        <begin position="103"/>
        <end position="129"/>
    </location>
</feature>
<organism evidence="2 3">
    <name type="scientific">Romanomermis culicivorax</name>
    <name type="common">Nematode worm</name>
    <dbReference type="NCBI Taxonomy" id="13658"/>
    <lineage>
        <taxon>Eukaryota</taxon>
        <taxon>Metazoa</taxon>
        <taxon>Ecdysozoa</taxon>
        <taxon>Nematoda</taxon>
        <taxon>Enoplea</taxon>
        <taxon>Dorylaimia</taxon>
        <taxon>Mermithida</taxon>
        <taxon>Mermithoidea</taxon>
        <taxon>Mermithidae</taxon>
        <taxon>Romanomermis</taxon>
    </lineage>
</organism>
<dbReference type="Proteomes" id="UP000887565">
    <property type="component" value="Unplaced"/>
</dbReference>
<reference evidence="3" key="1">
    <citation type="submission" date="2022-11" db="UniProtKB">
        <authorList>
            <consortium name="WormBaseParasite"/>
        </authorList>
    </citation>
    <scope>IDENTIFICATION</scope>
</reference>
<protein>
    <submittedName>
        <fullName evidence="3">Uncharacterized protein</fullName>
    </submittedName>
</protein>